<protein>
    <submittedName>
        <fullName evidence="2">Inovirus Gp2 family protein</fullName>
    </submittedName>
</protein>
<evidence type="ECO:0000313" key="3">
    <source>
        <dbReference type="Proteomes" id="UP000318758"/>
    </source>
</evidence>
<accession>A0ABX5WSV3</accession>
<keyword evidence="3" id="KW-1185">Reference proteome</keyword>
<organism evidence="2 3">
    <name type="scientific">Shewanella marisflavi</name>
    <dbReference type="NCBI Taxonomy" id="260364"/>
    <lineage>
        <taxon>Bacteria</taxon>
        <taxon>Pseudomonadati</taxon>
        <taxon>Pseudomonadota</taxon>
        <taxon>Gammaproteobacteria</taxon>
        <taxon>Alteromonadales</taxon>
        <taxon>Shewanellaceae</taxon>
        <taxon>Shewanella</taxon>
    </lineage>
</organism>
<dbReference type="EMBL" id="CP041153">
    <property type="protein sequence ID" value="QDF76231.1"/>
    <property type="molecule type" value="Genomic_DNA"/>
</dbReference>
<evidence type="ECO:0000313" key="2">
    <source>
        <dbReference type="EMBL" id="QDF76231.1"/>
    </source>
</evidence>
<sequence>MYVSDSPVIDCLGATWSVNAKPSGIYPSMAKRFISQFLIMLSHYNRVHVLRFDLHQRDYNPNNKRITVFNRRLFKRLKKRYSIKKLGYCWVREQELAQAQHYHYALFMDGRIVQYPHKVLEMVNQVWEDMAGTCFTPKNCFYNVCRDDFEQIQAVVYRISYFAKAVGKGCRPPQTKDYSTSRIELKVA</sequence>
<gene>
    <name evidence="2" type="ORF">FGA12_14345</name>
</gene>
<dbReference type="InterPro" id="IPR057271">
    <property type="entry name" value="YagK_YfjJ_C"/>
</dbReference>
<dbReference type="Pfam" id="PF11726">
    <property type="entry name" value="YagK_YfjJ_C"/>
    <property type="match status" value="1"/>
</dbReference>
<feature type="domain" description="YagK/YfjJ C-terminal" evidence="1">
    <location>
        <begin position="41"/>
        <end position="168"/>
    </location>
</feature>
<reference evidence="2 3" key="1">
    <citation type="submission" date="2019-06" db="EMBL/GenBank/DDBJ databases">
        <title>Complete genome of Shewanella marisflavi ECSMB14101, a mussel settlement-inducing bacterium isolated from East China Sea.</title>
        <authorList>
            <person name="Yang J."/>
            <person name="Liang X."/>
            <person name="Chang R."/>
            <person name="Peng L."/>
        </authorList>
    </citation>
    <scope>NUCLEOTIDE SEQUENCE [LARGE SCALE GENOMIC DNA]</scope>
    <source>
        <strain evidence="2 3">ECSMB14101</strain>
    </source>
</reference>
<dbReference type="RefSeq" id="WP_052125767.1">
    <property type="nucleotide sequence ID" value="NZ_CP041153.1"/>
</dbReference>
<evidence type="ECO:0000259" key="1">
    <source>
        <dbReference type="Pfam" id="PF11726"/>
    </source>
</evidence>
<name>A0ABX5WSV3_9GAMM</name>
<proteinExistence type="predicted"/>
<dbReference type="Proteomes" id="UP000318758">
    <property type="component" value="Chromosome"/>
</dbReference>